<feature type="compositionally biased region" description="Basic and acidic residues" evidence="1">
    <location>
        <begin position="1030"/>
        <end position="1048"/>
    </location>
</feature>
<feature type="region of interest" description="Disordered" evidence="1">
    <location>
        <begin position="862"/>
        <end position="881"/>
    </location>
</feature>
<feature type="region of interest" description="Disordered" evidence="1">
    <location>
        <begin position="467"/>
        <end position="681"/>
    </location>
</feature>
<feature type="compositionally biased region" description="Polar residues" evidence="1">
    <location>
        <begin position="578"/>
        <end position="589"/>
    </location>
</feature>
<dbReference type="EMBL" id="CAMXCT010001968">
    <property type="protein sequence ID" value="CAI3994558.1"/>
    <property type="molecule type" value="Genomic_DNA"/>
</dbReference>
<proteinExistence type="predicted"/>
<sequence length="1326" mass="147150">MENPEEEHEREMPEPEMEVEESKVEKPKRRARKSASKPTASGASCETSKVAKPKAKSSSAAKPKGKRQSGVEEAGCKKVIKPKKTSKVSKGKGGEESEPSDPADPECPRGEAKTFARRYRPKGGIAGHKWDALKNVFNRYIRPCFWAYSTEAWEGRDIAEDSIMDMATLSAEQYLLVRPACDAMVHGQGWKRRLLPHDQYSGHPDLFAYSFVELYAGEAWVSRCMRTGGHPTASLDIKFGQGEHAAGKQNCFDLLSDSGFLLALWCILNCKMDGFFLVAGLLCRSFVAINKGTNKREPFAPLGNESAPSVREGNLLCTRTCLLLWVVQAMGGSFLLEQPRSSLLLWQPRMREFMKSLPKVFLAYWWMGLFGGATAKRHLAISNSPTVGMLDLGTLAKKARSKLSGIKSAVAYTSKSGKKSYKGTRFLKGTGTYPPRFGVHLRKLHQRFCSERVAEWNIPKEEYERQIKQLQKKDSATEEELEASKSKHPPSSKCTAAKAAAKTQAAPGKRSKAQSAEQGTLPTPGNTPVKSPPTKKPAKKDKVNTTGVARRLSFKSPDPDPSKQIDTLQEANEKLQAQLDSMQKQLDSQKSSRASSSRSRRPTSMEKGTAKKPQPKAKHGGRCASGDEDSNGSGSDDDDNSDDQQESGESEPGEPSQGAMEGRLRRLCEKKPSGKLRVPEEVHAMWAKGGHTRKELLKKLQDAGWDEDKYNKKINKYKVEIESDSESEDVDETREREEETLNTTKAPGFKSFKKKSKANKVPVASESSSDDDKGKASDAVGPQQEYNNLKKLGDSLLTRSTKLNELISKIESEIESKSDSREKKRAEGSMSQSVKNLESAVTILQAEIESVEQAKVEVSDLKGAKDSKSPGIPVLQGHHGRAERKDPLLASSVCFRWQFVKPKKDRKLQGPDDFLNHCAQLISYGAGNSCQPVTSQEVVPPLVSSNDDDDFWDPLMDYFSRDQTAVVTEQHPLPVPCCRVVELARAEVSGNPRPNAAVKRFAKIPVEDAEAGCHELFRELGGKEGRRKGGKEGRREGGKEGRKEGGKEGRRKGGKEGRRKGEKEGRKEGRQAGRQEGRKEGRKKRNKEGRRKGGKEGRKEGRREGGKEGRKEGGKEERREGGKEERREVGKEGRRKGGKEEGGKEGRREGRKERRKEGVGSRERMQVVLGEYWARFRELYPNHKVFTLPCDLKRTIPFYSHSDEGRTYKSKPIYVLSVHGALGRGTSSYVRKQKHKAELSKLQMGLNFIGNTWATHMMFTSVVRQFMNERTDCLDILLDIFASDCEKLITEGVTSSDGTKTVFMLHIATKGDLPALAKVGGHMSSG</sequence>
<feature type="compositionally biased region" description="Basic and acidic residues" evidence="1">
    <location>
        <begin position="1138"/>
        <end position="1161"/>
    </location>
</feature>
<feature type="compositionally biased region" description="Basic and acidic residues" evidence="1">
    <location>
        <begin position="467"/>
        <end position="476"/>
    </location>
</feature>
<dbReference type="Proteomes" id="UP001152797">
    <property type="component" value="Unassembled WGS sequence"/>
</dbReference>
<feature type="compositionally biased region" description="Basic residues" evidence="1">
    <location>
        <begin position="26"/>
        <end position="35"/>
    </location>
</feature>
<evidence type="ECO:0000313" key="4">
    <source>
        <dbReference type="Proteomes" id="UP001152797"/>
    </source>
</evidence>
<keyword evidence="4" id="KW-1185">Reference proteome</keyword>
<feature type="compositionally biased region" description="Acidic residues" evidence="1">
    <location>
        <begin position="626"/>
        <end position="652"/>
    </location>
</feature>
<evidence type="ECO:0000256" key="1">
    <source>
        <dbReference type="SAM" id="MobiDB-lite"/>
    </source>
</evidence>
<feature type="compositionally biased region" description="Polar residues" evidence="1">
    <location>
        <begin position="513"/>
        <end position="529"/>
    </location>
</feature>
<gene>
    <name evidence="2" type="ORF">C1SCF055_LOCUS21199</name>
</gene>
<accession>A0A9P1CP67</accession>
<feature type="compositionally biased region" description="Basic and acidic residues" evidence="1">
    <location>
        <begin position="1054"/>
        <end position="1079"/>
    </location>
</feature>
<feature type="compositionally biased region" description="Basic and acidic residues" evidence="1">
    <location>
        <begin position="1094"/>
        <end position="1132"/>
    </location>
</feature>
<feature type="compositionally biased region" description="Basic residues" evidence="1">
    <location>
        <begin position="78"/>
        <end position="90"/>
    </location>
</feature>
<feature type="region of interest" description="Disordered" evidence="1">
    <location>
        <begin position="809"/>
        <end position="834"/>
    </location>
</feature>
<organism evidence="2">
    <name type="scientific">Cladocopium goreaui</name>
    <dbReference type="NCBI Taxonomy" id="2562237"/>
    <lineage>
        <taxon>Eukaryota</taxon>
        <taxon>Sar</taxon>
        <taxon>Alveolata</taxon>
        <taxon>Dinophyceae</taxon>
        <taxon>Suessiales</taxon>
        <taxon>Symbiodiniaceae</taxon>
        <taxon>Cladocopium</taxon>
    </lineage>
</organism>
<feature type="compositionally biased region" description="Low complexity" evidence="1">
    <location>
        <begin position="495"/>
        <end position="506"/>
    </location>
</feature>
<feature type="region of interest" description="Disordered" evidence="1">
    <location>
        <begin position="1"/>
        <end position="112"/>
    </location>
</feature>
<feature type="compositionally biased region" description="Basic and acidic residues" evidence="1">
    <location>
        <begin position="662"/>
        <end position="681"/>
    </location>
</feature>
<protein>
    <submittedName>
        <fullName evidence="2">Uncharacterized protein</fullName>
    </submittedName>
</protein>
<feature type="region of interest" description="Disordered" evidence="1">
    <location>
        <begin position="720"/>
        <end position="794"/>
    </location>
</feature>
<feature type="region of interest" description="Disordered" evidence="1">
    <location>
        <begin position="1020"/>
        <end position="1161"/>
    </location>
</feature>
<feature type="compositionally biased region" description="Basic and acidic residues" evidence="1">
    <location>
        <begin position="809"/>
        <end position="827"/>
    </location>
</feature>
<name>A0A9P1CP67_9DINO</name>
<comment type="caution">
    <text evidence="2">The sequence shown here is derived from an EMBL/GenBank/DDBJ whole genome shotgun (WGS) entry which is preliminary data.</text>
</comment>
<reference evidence="3 4" key="2">
    <citation type="submission" date="2024-05" db="EMBL/GenBank/DDBJ databases">
        <authorList>
            <person name="Chen Y."/>
            <person name="Shah S."/>
            <person name="Dougan E. K."/>
            <person name="Thang M."/>
            <person name="Chan C."/>
        </authorList>
    </citation>
    <scope>NUCLEOTIDE SEQUENCE [LARGE SCALE GENOMIC DNA]</scope>
</reference>
<dbReference type="EMBL" id="CAMXCT030001968">
    <property type="protein sequence ID" value="CAL4781870.1"/>
    <property type="molecule type" value="Genomic_DNA"/>
</dbReference>
<feature type="compositionally biased region" description="Acidic residues" evidence="1">
    <location>
        <begin position="722"/>
        <end position="732"/>
    </location>
</feature>
<reference evidence="2" key="1">
    <citation type="submission" date="2022-10" db="EMBL/GenBank/DDBJ databases">
        <authorList>
            <person name="Chen Y."/>
            <person name="Dougan E. K."/>
            <person name="Chan C."/>
            <person name="Rhodes N."/>
            <person name="Thang M."/>
        </authorList>
    </citation>
    <scope>NUCLEOTIDE SEQUENCE</scope>
</reference>
<evidence type="ECO:0000313" key="3">
    <source>
        <dbReference type="EMBL" id="CAL4781870.1"/>
    </source>
</evidence>
<dbReference type="EMBL" id="CAMXCT020001968">
    <property type="protein sequence ID" value="CAL1147933.1"/>
    <property type="molecule type" value="Genomic_DNA"/>
</dbReference>
<feature type="compositionally biased region" description="Basic residues" evidence="1">
    <location>
        <begin position="1080"/>
        <end position="1093"/>
    </location>
</feature>
<evidence type="ECO:0000313" key="2">
    <source>
        <dbReference type="EMBL" id="CAI3994558.1"/>
    </source>
</evidence>